<accession>A0A401FNH0</accession>
<keyword evidence="4" id="KW-0479">Metal-binding</keyword>
<dbReference type="PIRSF" id="PIRSF001563">
    <property type="entry name" value="Folylpolyglu_synth"/>
    <property type="match status" value="1"/>
</dbReference>
<reference evidence="13 14" key="1">
    <citation type="submission" date="2017-11" db="EMBL/GenBank/DDBJ databases">
        <title>Draft Genome Sequence of Lactobacillus curieae NBRC 111893 isolated from Koso, a Japanese sugar-Vegetable Fermented Beverage.</title>
        <authorList>
            <person name="Chiou T.Y."/>
            <person name="Oshima K."/>
            <person name="Suda W."/>
            <person name="Hattori M."/>
            <person name="Takahashi T."/>
        </authorList>
    </citation>
    <scope>NUCLEOTIDE SEQUENCE [LARGE SCALE GENOMIC DNA]</scope>
    <source>
        <strain evidence="13 14">NBRC111893</strain>
    </source>
</reference>
<feature type="domain" description="Mur ligase central" evidence="12">
    <location>
        <begin position="47"/>
        <end position="270"/>
    </location>
</feature>
<dbReference type="EC" id="6.3.2.17" evidence="2"/>
<keyword evidence="14" id="KW-1185">Reference proteome</keyword>
<evidence type="ECO:0000313" key="13">
    <source>
        <dbReference type="EMBL" id="GAY73856.1"/>
    </source>
</evidence>
<dbReference type="Proteomes" id="UP000286974">
    <property type="component" value="Unassembled WGS sequence"/>
</dbReference>
<evidence type="ECO:0000256" key="1">
    <source>
        <dbReference type="ARBA" id="ARBA00008276"/>
    </source>
</evidence>
<comment type="similarity">
    <text evidence="1 10">Belongs to the folylpolyglutamate synthase family.</text>
</comment>
<dbReference type="GO" id="GO:0005737">
    <property type="term" value="C:cytoplasm"/>
    <property type="evidence" value="ECO:0007669"/>
    <property type="project" value="TreeGrafter"/>
</dbReference>
<dbReference type="RefSeq" id="WP_125008647.1">
    <property type="nucleotide sequence ID" value="NZ_BEXA01000004.1"/>
</dbReference>
<evidence type="ECO:0000256" key="8">
    <source>
        <dbReference type="ARBA" id="ARBA00030592"/>
    </source>
</evidence>
<gene>
    <name evidence="13" type="ORF">NBRC111893_2002</name>
</gene>
<dbReference type="InterPro" id="IPR018109">
    <property type="entry name" value="Folylpolyglutamate_synth_CS"/>
</dbReference>
<dbReference type="AlphaFoldDB" id="A0A401FNH0"/>
<name>A0A401FNH0_9LACO</name>
<evidence type="ECO:0000313" key="14">
    <source>
        <dbReference type="Proteomes" id="UP000286974"/>
    </source>
</evidence>
<dbReference type="PANTHER" id="PTHR11136:SF0">
    <property type="entry name" value="DIHYDROFOLATE SYNTHETASE-RELATED"/>
    <property type="match status" value="1"/>
</dbReference>
<proteinExistence type="inferred from homology"/>
<dbReference type="OrthoDB" id="9809356at2"/>
<dbReference type="Pfam" id="PF08245">
    <property type="entry name" value="Mur_ligase_M"/>
    <property type="match status" value="1"/>
</dbReference>
<comment type="catalytic activity">
    <reaction evidence="9">
        <text>(6S)-5,6,7,8-tetrahydrofolyl-(gamma-L-Glu)(n) + L-glutamate + ATP = (6S)-5,6,7,8-tetrahydrofolyl-(gamma-L-Glu)(n+1) + ADP + phosphate + H(+)</text>
        <dbReference type="Rhea" id="RHEA:10580"/>
        <dbReference type="Rhea" id="RHEA-COMP:14738"/>
        <dbReference type="Rhea" id="RHEA-COMP:14740"/>
        <dbReference type="ChEBI" id="CHEBI:15378"/>
        <dbReference type="ChEBI" id="CHEBI:29985"/>
        <dbReference type="ChEBI" id="CHEBI:30616"/>
        <dbReference type="ChEBI" id="CHEBI:43474"/>
        <dbReference type="ChEBI" id="CHEBI:141005"/>
        <dbReference type="ChEBI" id="CHEBI:456216"/>
        <dbReference type="EC" id="6.3.2.17"/>
    </reaction>
</comment>
<dbReference type="SUPFAM" id="SSF53623">
    <property type="entry name" value="MurD-like peptide ligases, catalytic domain"/>
    <property type="match status" value="1"/>
</dbReference>
<organism evidence="13 14">
    <name type="scientific">Lentilactobacillus kosonis</name>
    <dbReference type="NCBI Taxonomy" id="2810561"/>
    <lineage>
        <taxon>Bacteria</taxon>
        <taxon>Bacillati</taxon>
        <taxon>Bacillota</taxon>
        <taxon>Bacilli</taxon>
        <taxon>Lactobacillales</taxon>
        <taxon>Lactobacillaceae</taxon>
        <taxon>Lentilactobacillus</taxon>
    </lineage>
</organism>
<dbReference type="InterPro" id="IPR013221">
    <property type="entry name" value="Mur_ligase_cen"/>
</dbReference>
<dbReference type="Gene3D" id="3.40.1190.10">
    <property type="entry name" value="Mur-like, catalytic domain"/>
    <property type="match status" value="1"/>
</dbReference>
<evidence type="ECO:0000256" key="9">
    <source>
        <dbReference type="ARBA" id="ARBA00047493"/>
    </source>
</evidence>
<dbReference type="Gene3D" id="3.90.190.20">
    <property type="entry name" value="Mur ligase, C-terminal domain"/>
    <property type="match status" value="1"/>
</dbReference>
<evidence type="ECO:0000256" key="2">
    <source>
        <dbReference type="ARBA" id="ARBA00013025"/>
    </source>
</evidence>
<evidence type="ECO:0000256" key="4">
    <source>
        <dbReference type="ARBA" id="ARBA00022723"/>
    </source>
</evidence>
<feature type="domain" description="Mur ligase C-terminal" evidence="11">
    <location>
        <begin position="299"/>
        <end position="417"/>
    </location>
</feature>
<dbReference type="GO" id="GO:0008841">
    <property type="term" value="F:dihydrofolate synthase activity"/>
    <property type="evidence" value="ECO:0007669"/>
    <property type="project" value="TreeGrafter"/>
</dbReference>
<keyword evidence="5 10" id="KW-0547">Nucleotide-binding</keyword>
<keyword evidence="7" id="KW-0460">Magnesium</keyword>
<dbReference type="GO" id="GO:0005524">
    <property type="term" value="F:ATP binding"/>
    <property type="evidence" value="ECO:0007669"/>
    <property type="project" value="UniProtKB-KW"/>
</dbReference>
<dbReference type="PROSITE" id="PS01012">
    <property type="entry name" value="FOLYLPOLYGLU_SYNT_2"/>
    <property type="match status" value="1"/>
</dbReference>
<evidence type="ECO:0000256" key="10">
    <source>
        <dbReference type="PIRNR" id="PIRNR001563"/>
    </source>
</evidence>
<evidence type="ECO:0000256" key="3">
    <source>
        <dbReference type="ARBA" id="ARBA00022598"/>
    </source>
</evidence>
<dbReference type="Pfam" id="PF02875">
    <property type="entry name" value="Mur_ligase_C"/>
    <property type="match status" value="1"/>
</dbReference>
<dbReference type="NCBIfam" id="TIGR01499">
    <property type="entry name" value="folC"/>
    <property type="match status" value="1"/>
</dbReference>
<dbReference type="InterPro" id="IPR036565">
    <property type="entry name" value="Mur-like_cat_sf"/>
</dbReference>
<dbReference type="PANTHER" id="PTHR11136">
    <property type="entry name" value="FOLYLPOLYGLUTAMATE SYNTHASE-RELATED"/>
    <property type="match status" value="1"/>
</dbReference>
<dbReference type="GO" id="GO:0046872">
    <property type="term" value="F:metal ion binding"/>
    <property type="evidence" value="ECO:0007669"/>
    <property type="project" value="UniProtKB-KW"/>
</dbReference>
<comment type="caution">
    <text evidence="13">The sequence shown here is derived from an EMBL/GenBank/DDBJ whole genome shotgun (WGS) entry which is preliminary data.</text>
</comment>
<dbReference type="GO" id="GO:0004326">
    <property type="term" value="F:tetrahydrofolylpolyglutamate synthase activity"/>
    <property type="evidence" value="ECO:0007669"/>
    <property type="project" value="UniProtKB-EC"/>
</dbReference>
<dbReference type="InterPro" id="IPR001645">
    <property type="entry name" value="Folylpolyglutamate_synth"/>
</dbReference>
<sequence length="432" mass="48005">MAKLTYQQLMEELNQQMLAANTDRVALLRKVLDSMGHPETNYRIMHIAGTNGKGSTGTMLAQTLTNAGYRVGHFDSPALNDAREQVVINGQMISKTEFVITYQKIVHKLPSGISPSAISVFEWFVLIMLQYFADKQVDWAIIEAGLGGQNDATNVISAPLITIFTHIDYDHMNILGNTISEIATNKAQIIKSGTTVFVAPHQHSEAIEILENTSQEHHGLQLITAHELTANQETLFNGTLVDLQLGKTELLNVHFNLIGDAQLDNLATVVTIYNWLVNHEIVSGADPLTRMMRDITIPGRFQILDKHPLVILDGAHNVDGANRLTETLMKLTPQSKFIFILGFLKDKEYQKMAQLYDKLALQVIAVSPDNHDRALMTDDIKGLFTKPTTEAVDAKVALRQAKQLADDDTVIVVTGSFYLVKELENGWYGNSK</sequence>
<dbReference type="SUPFAM" id="SSF53244">
    <property type="entry name" value="MurD-like peptide ligases, peptide-binding domain"/>
    <property type="match status" value="1"/>
</dbReference>
<keyword evidence="6 10" id="KW-0067">ATP-binding</keyword>
<evidence type="ECO:0000256" key="7">
    <source>
        <dbReference type="ARBA" id="ARBA00022842"/>
    </source>
</evidence>
<evidence type="ECO:0000259" key="12">
    <source>
        <dbReference type="Pfam" id="PF08245"/>
    </source>
</evidence>
<evidence type="ECO:0000256" key="5">
    <source>
        <dbReference type="ARBA" id="ARBA00022741"/>
    </source>
</evidence>
<evidence type="ECO:0000256" key="6">
    <source>
        <dbReference type="ARBA" id="ARBA00022840"/>
    </source>
</evidence>
<dbReference type="InterPro" id="IPR036615">
    <property type="entry name" value="Mur_ligase_C_dom_sf"/>
</dbReference>
<keyword evidence="3 10" id="KW-0436">Ligase</keyword>
<protein>
    <recommendedName>
        <fullName evidence="2">tetrahydrofolate synthase</fullName>
        <ecNumber evidence="2">6.3.2.17</ecNumber>
    </recommendedName>
    <alternativeName>
        <fullName evidence="8">Tetrahydrofolylpolyglutamate synthase</fullName>
    </alternativeName>
</protein>
<dbReference type="EMBL" id="BEXA01000004">
    <property type="protein sequence ID" value="GAY73856.1"/>
    <property type="molecule type" value="Genomic_DNA"/>
</dbReference>
<evidence type="ECO:0000259" key="11">
    <source>
        <dbReference type="Pfam" id="PF02875"/>
    </source>
</evidence>
<dbReference type="InterPro" id="IPR004101">
    <property type="entry name" value="Mur_ligase_C"/>
</dbReference>